<feature type="compositionally biased region" description="Basic and acidic residues" evidence="1">
    <location>
        <begin position="110"/>
        <end position="121"/>
    </location>
</feature>
<feature type="region of interest" description="Disordered" evidence="1">
    <location>
        <begin position="406"/>
        <end position="506"/>
    </location>
</feature>
<feature type="compositionally biased region" description="Low complexity" evidence="1">
    <location>
        <begin position="475"/>
        <end position="487"/>
    </location>
</feature>
<feature type="compositionally biased region" description="Acidic residues" evidence="1">
    <location>
        <begin position="579"/>
        <end position="595"/>
    </location>
</feature>
<reference evidence="2 3" key="1">
    <citation type="journal article" date="2013" name="PLoS Genet.">
        <title>The genome and development-dependent transcriptomes of Pyronema confluens: a window into fungal evolution.</title>
        <authorList>
            <person name="Traeger S."/>
            <person name="Altegoer F."/>
            <person name="Freitag M."/>
            <person name="Gabaldon T."/>
            <person name="Kempken F."/>
            <person name="Kumar A."/>
            <person name="Marcet-Houben M."/>
            <person name="Poggeler S."/>
            <person name="Stajich J.E."/>
            <person name="Nowrousian M."/>
        </authorList>
    </citation>
    <scope>NUCLEOTIDE SEQUENCE [LARGE SCALE GENOMIC DNA]</scope>
    <source>
        <strain evidence="3">CBS 100304</strain>
        <tissue evidence="2">Vegetative mycelium</tissue>
    </source>
</reference>
<protein>
    <submittedName>
        <fullName evidence="2">Uncharacterized protein</fullName>
    </submittedName>
</protein>
<evidence type="ECO:0000313" key="3">
    <source>
        <dbReference type="Proteomes" id="UP000018144"/>
    </source>
</evidence>
<dbReference type="EMBL" id="HF935699">
    <property type="protein sequence ID" value="CCX12331.1"/>
    <property type="molecule type" value="Genomic_DNA"/>
</dbReference>
<feature type="region of interest" description="Disordered" evidence="1">
    <location>
        <begin position="1"/>
        <end position="190"/>
    </location>
</feature>
<keyword evidence="3" id="KW-1185">Reference proteome</keyword>
<dbReference type="OrthoDB" id="419183at2759"/>
<organism evidence="2 3">
    <name type="scientific">Pyronema omphalodes (strain CBS 100304)</name>
    <name type="common">Pyronema confluens</name>
    <dbReference type="NCBI Taxonomy" id="1076935"/>
    <lineage>
        <taxon>Eukaryota</taxon>
        <taxon>Fungi</taxon>
        <taxon>Dikarya</taxon>
        <taxon>Ascomycota</taxon>
        <taxon>Pezizomycotina</taxon>
        <taxon>Pezizomycetes</taxon>
        <taxon>Pezizales</taxon>
        <taxon>Pyronemataceae</taxon>
        <taxon>Pyronema</taxon>
    </lineage>
</organism>
<dbReference type="AlphaFoldDB" id="U4L6B4"/>
<dbReference type="Proteomes" id="UP000018144">
    <property type="component" value="Unassembled WGS sequence"/>
</dbReference>
<feature type="compositionally biased region" description="Polar residues" evidence="1">
    <location>
        <begin position="143"/>
        <end position="152"/>
    </location>
</feature>
<feature type="compositionally biased region" description="Low complexity" evidence="1">
    <location>
        <begin position="173"/>
        <end position="187"/>
    </location>
</feature>
<feature type="compositionally biased region" description="Polar residues" evidence="1">
    <location>
        <begin position="1"/>
        <end position="13"/>
    </location>
</feature>
<name>U4L6B4_PYROM</name>
<accession>U4L6B4</accession>
<gene>
    <name evidence="2" type="ORF">PCON_11925</name>
</gene>
<proteinExistence type="predicted"/>
<feature type="region of interest" description="Disordered" evidence="1">
    <location>
        <begin position="542"/>
        <end position="595"/>
    </location>
</feature>
<dbReference type="STRING" id="1076935.U4L6B4"/>
<feature type="compositionally biased region" description="Acidic residues" evidence="1">
    <location>
        <begin position="351"/>
        <end position="360"/>
    </location>
</feature>
<evidence type="ECO:0000256" key="1">
    <source>
        <dbReference type="SAM" id="MobiDB-lite"/>
    </source>
</evidence>
<evidence type="ECO:0000313" key="2">
    <source>
        <dbReference type="EMBL" id="CCX12331.1"/>
    </source>
</evidence>
<feature type="region of interest" description="Disordered" evidence="1">
    <location>
        <begin position="287"/>
        <end position="360"/>
    </location>
</feature>
<feature type="compositionally biased region" description="Acidic residues" evidence="1">
    <location>
        <begin position="421"/>
        <end position="444"/>
    </location>
</feature>
<sequence>MSRPQATQLTWHNTLPEDFTNYGRGHTAAAGSRKRQAATGLDASLAGGPTLQATAPGDAEKHTSGDYSAGNASPTKRHRGLAKKGSSAGLKTESPAKPSLSASIPPLERPAVETQDKDTEHGMQTPPSSSAGIKKRPRVPIQRSLSTGNTVLSPPHTSPSKLARAPQASPAKLHQSSVSSLNTSHSLTPRRQAAINSLSPRDAGPYTQKALYWDDGLSLPPLPRQDQQPGWSVIRQNMFTARAVTPDLTTDSANFLFSFDSDYSEQHYSNYAPGSVNPNLLFSEPSSTASSMIDGVHDSHPTSRGPYHHQNLQRQREQEERRARRAARKDKGDSVHRKRRHQHPRASVTEGETENDENEENIPLYPVRYFNKSRTSPMKSMASARSHTEVVLTIAADGRAIAKTTVVHEPAEPTSPLVPTDVDEPLGEEPTPDWDSGEESDSSFDEGSPRGLAPDGGEYLSYRRRKQGMREGRISMRGSKSRSSISIEPLRRDHTVPAAPQTPPAPNILPAAGLFALPPAPMHPHPGPSTMSAISAAIPRRALDSSPGLPTPFKSSPPQVRRPNTADAPTPATIRDEGSEAETVVDQDQEMEDDDTDAVSALRKVVRGRNGVGFFIHSLPQPIDFPHHHSQLPPILLRVVDTD</sequence>